<evidence type="ECO:0000256" key="4">
    <source>
        <dbReference type="ARBA" id="ARBA00023136"/>
    </source>
</evidence>
<dbReference type="AlphaFoldDB" id="A0A2W4LVZ0"/>
<dbReference type="Pfam" id="PF04138">
    <property type="entry name" value="GtrA_DPMS_TM"/>
    <property type="match status" value="1"/>
</dbReference>
<organism evidence="7">
    <name type="scientific">Thermocrispum agreste</name>
    <dbReference type="NCBI Taxonomy" id="37925"/>
    <lineage>
        <taxon>Bacteria</taxon>
        <taxon>Bacillati</taxon>
        <taxon>Actinomycetota</taxon>
        <taxon>Actinomycetes</taxon>
        <taxon>Pseudonocardiales</taxon>
        <taxon>Pseudonocardiaceae</taxon>
        <taxon>Thermocrispum</taxon>
    </lineage>
</organism>
<comment type="subcellular location">
    <subcellularLocation>
        <location evidence="1">Membrane</location>
        <topology evidence="1">Multi-pass membrane protein</topology>
    </subcellularLocation>
</comment>
<sequence length="143" mass="15229">MITTMRNPGPRRAFTAQALLYIAAGASVTAAHAVLFLLLRGALGPFAANVVAISVTATANVEFHHRVTFRSRRSERGRRLVAVVATVFYDATYSSSALLLLAAFVVDPTATQQTAVIVLAAVAGGIARFLLLRGWVFRATARS</sequence>
<evidence type="ECO:0000256" key="5">
    <source>
        <dbReference type="SAM" id="Phobius"/>
    </source>
</evidence>
<evidence type="ECO:0000256" key="2">
    <source>
        <dbReference type="ARBA" id="ARBA00022692"/>
    </source>
</evidence>
<dbReference type="EMBL" id="QGUI01000133">
    <property type="protein sequence ID" value="PZM99806.1"/>
    <property type="molecule type" value="Genomic_DNA"/>
</dbReference>
<keyword evidence="2 5" id="KW-0812">Transmembrane</keyword>
<keyword evidence="4 5" id="KW-0472">Membrane</keyword>
<feature type="transmembrane region" description="Helical" evidence="5">
    <location>
        <begin position="43"/>
        <end position="61"/>
    </location>
</feature>
<reference evidence="7" key="1">
    <citation type="submission" date="2018-05" db="EMBL/GenBank/DDBJ databases">
        <authorList>
            <person name="Lanie J.A."/>
            <person name="Ng W.-L."/>
            <person name="Kazmierczak K.M."/>
            <person name="Andrzejewski T.M."/>
            <person name="Davidsen T.M."/>
            <person name="Wayne K.J."/>
            <person name="Tettelin H."/>
            <person name="Glass J.I."/>
            <person name="Rusch D."/>
            <person name="Podicherti R."/>
            <person name="Tsui H.-C.T."/>
            <person name="Winkler M.E."/>
        </authorList>
    </citation>
    <scope>NUCLEOTIDE SEQUENCE</scope>
    <source>
        <strain evidence="7">ZC4RG45</strain>
    </source>
</reference>
<dbReference type="GO" id="GO:0000271">
    <property type="term" value="P:polysaccharide biosynthetic process"/>
    <property type="evidence" value="ECO:0007669"/>
    <property type="project" value="InterPro"/>
</dbReference>
<accession>A0A2W4LVZ0</accession>
<dbReference type="InterPro" id="IPR007267">
    <property type="entry name" value="GtrA_DPMS_TM"/>
</dbReference>
<dbReference type="STRING" id="1111738.GCA_000427905_02475"/>
<dbReference type="GO" id="GO:0016020">
    <property type="term" value="C:membrane"/>
    <property type="evidence" value="ECO:0007669"/>
    <property type="project" value="UniProtKB-SubCell"/>
</dbReference>
<feature type="transmembrane region" description="Helical" evidence="5">
    <location>
        <begin position="112"/>
        <end position="132"/>
    </location>
</feature>
<evidence type="ECO:0000256" key="1">
    <source>
        <dbReference type="ARBA" id="ARBA00004141"/>
    </source>
</evidence>
<proteinExistence type="predicted"/>
<feature type="domain" description="GtrA/DPMS transmembrane" evidence="6">
    <location>
        <begin position="21"/>
        <end position="137"/>
    </location>
</feature>
<evidence type="ECO:0000256" key="3">
    <source>
        <dbReference type="ARBA" id="ARBA00022989"/>
    </source>
</evidence>
<keyword evidence="3 5" id="KW-1133">Transmembrane helix</keyword>
<gene>
    <name evidence="7" type="ORF">DIU77_05015</name>
</gene>
<evidence type="ECO:0000313" key="7">
    <source>
        <dbReference type="EMBL" id="PZM99806.1"/>
    </source>
</evidence>
<evidence type="ECO:0000259" key="6">
    <source>
        <dbReference type="Pfam" id="PF04138"/>
    </source>
</evidence>
<protein>
    <submittedName>
        <fullName evidence="7">Sugar translocase</fullName>
    </submittedName>
</protein>
<name>A0A2W4LVZ0_9PSEU</name>
<comment type="caution">
    <text evidence="7">The sequence shown here is derived from an EMBL/GenBank/DDBJ whole genome shotgun (WGS) entry which is preliminary data.</text>
</comment>
<feature type="transmembrane region" description="Helical" evidence="5">
    <location>
        <begin position="81"/>
        <end position="106"/>
    </location>
</feature>